<dbReference type="Gene3D" id="3.20.20.150">
    <property type="entry name" value="Divalent-metal-dependent TIM barrel enzymes"/>
    <property type="match status" value="1"/>
</dbReference>
<dbReference type="InterPro" id="IPR050312">
    <property type="entry name" value="IolE/XylAMocC-like"/>
</dbReference>
<dbReference type="Pfam" id="PF01261">
    <property type="entry name" value="AP_endonuc_2"/>
    <property type="match status" value="1"/>
</dbReference>
<proteinExistence type="predicted"/>
<keyword evidence="2" id="KW-0413">Isomerase</keyword>
<protein>
    <submittedName>
        <fullName evidence="2">Xylose isomerase</fullName>
    </submittedName>
</protein>
<keyword evidence="3" id="KW-1185">Reference proteome</keyword>
<gene>
    <name evidence="2" type="ORF">KCH_69430</name>
</gene>
<dbReference type="PANTHER" id="PTHR12110:SF52">
    <property type="entry name" value="XYLOSE ISOMERASE"/>
    <property type="match status" value="1"/>
</dbReference>
<dbReference type="Proteomes" id="UP000027178">
    <property type="component" value="Unassembled WGS sequence"/>
</dbReference>
<evidence type="ECO:0000313" key="3">
    <source>
        <dbReference type="Proteomes" id="UP000027178"/>
    </source>
</evidence>
<feature type="domain" description="Xylose isomerase-like TIM barrel" evidence="1">
    <location>
        <begin position="46"/>
        <end position="282"/>
    </location>
</feature>
<dbReference type="PATRIC" id="fig|1348663.4.peg.6720"/>
<dbReference type="InterPro" id="IPR036237">
    <property type="entry name" value="Xyl_isomerase-like_sf"/>
</dbReference>
<organism evidence="2 3">
    <name type="scientific">Kitasatospora cheerisanensis KCTC 2395</name>
    <dbReference type="NCBI Taxonomy" id="1348663"/>
    <lineage>
        <taxon>Bacteria</taxon>
        <taxon>Bacillati</taxon>
        <taxon>Actinomycetota</taxon>
        <taxon>Actinomycetes</taxon>
        <taxon>Kitasatosporales</taxon>
        <taxon>Streptomycetaceae</taxon>
        <taxon>Kitasatospora</taxon>
    </lineage>
</organism>
<dbReference type="HOGENOM" id="CLU_058777_0_0_11"/>
<dbReference type="SUPFAM" id="SSF51658">
    <property type="entry name" value="Xylose isomerase-like"/>
    <property type="match status" value="1"/>
</dbReference>
<evidence type="ECO:0000313" key="2">
    <source>
        <dbReference type="EMBL" id="KDN81311.1"/>
    </source>
</evidence>
<dbReference type="GO" id="GO:0016853">
    <property type="term" value="F:isomerase activity"/>
    <property type="evidence" value="ECO:0007669"/>
    <property type="project" value="UniProtKB-KW"/>
</dbReference>
<dbReference type="PANTHER" id="PTHR12110">
    <property type="entry name" value="HYDROXYPYRUVATE ISOMERASE"/>
    <property type="match status" value="1"/>
</dbReference>
<dbReference type="EMBL" id="JNBY01000148">
    <property type="protein sequence ID" value="KDN81311.1"/>
    <property type="molecule type" value="Genomic_DNA"/>
</dbReference>
<dbReference type="InterPro" id="IPR013022">
    <property type="entry name" value="Xyl_isomerase-like_TIM-brl"/>
</dbReference>
<evidence type="ECO:0000259" key="1">
    <source>
        <dbReference type="Pfam" id="PF01261"/>
    </source>
</evidence>
<reference evidence="2 3" key="1">
    <citation type="submission" date="2014-05" db="EMBL/GenBank/DDBJ databases">
        <title>Draft Genome Sequence of Kitasatospora cheerisanensis KCTC 2395.</title>
        <authorList>
            <person name="Nam D.H."/>
        </authorList>
    </citation>
    <scope>NUCLEOTIDE SEQUENCE [LARGE SCALE GENOMIC DNA]</scope>
    <source>
        <strain evidence="2 3">KCTC 2395</strain>
    </source>
</reference>
<accession>A0A066YT94</accession>
<sequence>MNGGAGMSRNAGMNGGELKAAEGCERLSLNQITTKGWSLEEAVRGCVDAGIPAIGLWRDKVAEAGPARAARLCREAGLAVSSLCRGGFLTAGDEAARRAAFADNLAALEEAAELGTDTLVLVVGGLPAGSRDLVGARRQVADMIGELAPHAGDFGVRLAIEPLHPMFCADRAVVSTLGQALDLAEAHPAEQVGVVVDSYHVWWDPELEQQVARAGAGGRIASYQVCDWTLPLPADALLGRGHVGDGHIDFGRLTDLVAAAGYEGWIEVELFNEAVWNTPGEQTLAKLKERHRTHIVRG</sequence>
<comment type="caution">
    <text evidence="2">The sequence shown here is derived from an EMBL/GenBank/DDBJ whole genome shotgun (WGS) entry which is preliminary data.</text>
</comment>
<dbReference type="AlphaFoldDB" id="A0A066YT94"/>
<name>A0A066YT94_9ACTN</name>
<dbReference type="eggNOG" id="COG1082">
    <property type="taxonomic scope" value="Bacteria"/>
</dbReference>